<dbReference type="OrthoDB" id="7208981at2"/>
<dbReference type="Pfam" id="PF02515">
    <property type="entry name" value="CoA_transf_3"/>
    <property type="match status" value="1"/>
</dbReference>
<dbReference type="EMBL" id="FQXC01000002">
    <property type="protein sequence ID" value="SHH35666.1"/>
    <property type="molecule type" value="Genomic_DNA"/>
</dbReference>
<dbReference type="InterPro" id="IPR023606">
    <property type="entry name" value="CoA-Trfase_III_dom_1_sf"/>
</dbReference>
<dbReference type="Gene3D" id="3.30.1540.10">
    <property type="entry name" value="formyl-coa transferase, domain 3"/>
    <property type="match status" value="1"/>
</dbReference>
<dbReference type="SUPFAM" id="SSF89796">
    <property type="entry name" value="CoA-transferase family III (CaiB/BaiF)"/>
    <property type="match status" value="1"/>
</dbReference>
<reference evidence="2 3" key="1">
    <citation type="submission" date="2016-11" db="EMBL/GenBank/DDBJ databases">
        <authorList>
            <person name="Jaros S."/>
            <person name="Januszkiewicz K."/>
            <person name="Wedrychowicz H."/>
        </authorList>
    </citation>
    <scope>NUCLEOTIDE SEQUENCE [LARGE SCALE GENOMIC DNA]</scope>
    <source>
        <strain evidence="2 3">DSM 29431</strain>
    </source>
</reference>
<dbReference type="GO" id="GO:0008410">
    <property type="term" value="F:CoA-transferase activity"/>
    <property type="evidence" value="ECO:0007669"/>
    <property type="project" value="TreeGrafter"/>
</dbReference>
<dbReference type="Proteomes" id="UP000184221">
    <property type="component" value="Unassembled WGS sequence"/>
</dbReference>
<dbReference type="PANTHER" id="PTHR48207">
    <property type="entry name" value="SUCCINATE--HYDROXYMETHYLGLUTARATE COA-TRANSFERASE"/>
    <property type="match status" value="1"/>
</dbReference>
<dbReference type="InterPro" id="IPR044855">
    <property type="entry name" value="CoA-Trfase_III_dom3_sf"/>
</dbReference>
<evidence type="ECO:0000313" key="3">
    <source>
        <dbReference type="Proteomes" id="UP000184221"/>
    </source>
</evidence>
<organism evidence="2 3">
    <name type="scientific">Marivita hallyeonensis</name>
    <dbReference type="NCBI Taxonomy" id="996342"/>
    <lineage>
        <taxon>Bacteria</taxon>
        <taxon>Pseudomonadati</taxon>
        <taxon>Pseudomonadota</taxon>
        <taxon>Alphaproteobacteria</taxon>
        <taxon>Rhodobacterales</taxon>
        <taxon>Roseobacteraceae</taxon>
        <taxon>Marivita</taxon>
    </lineage>
</organism>
<accession>A0A1M5SAZ1</accession>
<dbReference type="RefSeq" id="WP_072777374.1">
    <property type="nucleotide sequence ID" value="NZ_FQXC01000002.1"/>
</dbReference>
<dbReference type="InterPro" id="IPR050483">
    <property type="entry name" value="CoA-transferase_III_domain"/>
</dbReference>
<proteinExistence type="predicted"/>
<dbReference type="AlphaFoldDB" id="A0A1M5SAZ1"/>
<evidence type="ECO:0000256" key="1">
    <source>
        <dbReference type="ARBA" id="ARBA00022679"/>
    </source>
</evidence>
<dbReference type="STRING" id="996342.SAMN05443551_2070"/>
<protein>
    <submittedName>
        <fullName evidence="2">Crotonobetainyl-CoA:carnitine CoA-transferase CaiB</fullName>
    </submittedName>
</protein>
<evidence type="ECO:0000313" key="2">
    <source>
        <dbReference type="EMBL" id="SHH35666.1"/>
    </source>
</evidence>
<dbReference type="PANTHER" id="PTHR48207:SF3">
    <property type="entry name" value="SUCCINATE--HYDROXYMETHYLGLUTARATE COA-TRANSFERASE"/>
    <property type="match status" value="1"/>
</dbReference>
<name>A0A1M5SAZ1_9RHOB</name>
<keyword evidence="1 2" id="KW-0808">Transferase</keyword>
<sequence>MQDLEGITVVALEQAVAAPYASGRLADAGARVIKIERSEGDFARGYDALVNGESAYFVWLNRGKESIRLDVKKPEDHALLDRMIASADVFIQNLAPGAAARLGFGADALLARFPRLIHCSISGYGEDGPYRDQKAYDLLIQAESGLCAINGTEHGAARVGVSVCDIAAGMTAFQAILQGLFARERSGQGRAIDVSLFHAMADWMNVPYLQTRYGGKPPARVGLKHPTIAPYGAYACADGKAVLISIQNEREWQRLCTDVLEDEGLAVDSRFITNSLRVANRPALEERVAAVFSRFTREAMIERLQTARIAFGRLSDLDDLLAHPQNRLISVTTSAGEIEMLAPGAVVRGQVTKYRAVPDLGDHDVPLRAEFGATARARKATA</sequence>
<keyword evidence="3" id="KW-1185">Reference proteome</keyword>
<dbReference type="Gene3D" id="3.40.50.10540">
    <property type="entry name" value="Crotonobetainyl-coa:carnitine coa-transferase, domain 1"/>
    <property type="match status" value="1"/>
</dbReference>
<gene>
    <name evidence="2" type="ORF">SAMN05443551_2070</name>
</gene>
<dbReference type="InterPro" id="IPR003673">
    <property type="entry name" value="CoA-Trfase_fam_III"/>
</dbReference>